<name>A0ACA9KD56_9GLOM</name>
<organism evidence="1 2">
    <name type="scientific">Scutellospora calospora</name>
    <dbReference type="NCBI Taxonomy" id="85575"/>
    <lineage>
        <taxon>Eukaryota</taxon>
        <taxon>Fungi</taxon>
        <taxon>Fungi incertae sedis</taxon>
        <taxon>Mucoromycota</taxon>
        <taxon>Glomeromycotina</taxon>
        <taxon>Glomeromycetes</taxon>
        <taxon>Diversisporales</taxon>
        <taxon>Gigasporaceae</taxon>
        <taxon>Scutellospora</taxon>
    </lineage>
</organism>
<dbReference type="Proteomes" id="UP000789860">
    <property type="component" value="Unassembled WGS sequence"/>
</dbReference>
<reference evidence="1" key="1">
    <citation type="submission" date="2021-06" db="EMBL/GenBank/DDBJ databases">
        <authorList>
            <person name="Kallberg Y."/>
            <person name="Tangrot J."/>
            <person name="Rosling A."/>
        </authorList>
    </citation>
    <scope>NUCLEOTIDE SEQUENCE</scope>
    <source>
        <strain evidence="1">AU212A</strain>
    </source>
</reference>
<sequence length="122" mass="13624">HSFPIDLPVRTLPNSPSVSPNQSSKVNCITSNLKQKQHITKSNDEFRPKYGIHVFHHSDGGIDHNCGPSTSNSVHSIPIPRQGIVNDLLSKFDVERTSRQENIVNDSTNLNDSTNEIVCYIF</sequence>
<proteinExistence type="predicted"/>
<protein>
    <submittedName>
        <fullName evidence="1">2504_t:CDS:1</fullName>
    </submittedName>
</protein>
<keyword evidence="2" id="KW-1185">Reference proteome</keyword>
<dbReference type="EMBL" id="CAJVPM010001378">
    <property type="protein sequence ID" value="CAG8465768.1"/>
    <property type="molecule type" value="Genomic_DNA"/>
</dbReference>
<feature type="non-terminal residue" evidence="1">
    <location>
        <position position="1"/>
    </location>
</feature>
<accession>A0ACA9KD56</accession>
<gene>
    <name evidence="1" type="ORF">SCALOS_LOCUS1813</name>
</gene>
<comment type="caution">
    <text evidence="1">The sequence shown here is derived from an EMBL/GenBank/DDBJ whole genome shotgun (WGS) entry which is preliminary data.</text>
</comment>
<evidence type="ECO:0000313" key="1">
    <source>
        <dbReference type="EMBL" id="CAG8465768.1"/>
    </source>
</evidence>
<evidence type="ECO:0000313" key="2">
    <source>
        <dbReference type="Proteomes" id="UP000789860"/>
    </source>
</evidence>